<sequence length="132" mass="14188">MSAAEPSVSTPVPGGPAKLISCILPDDGRDRRLLAWLRDQPGVTRANSVYCRGHSVLQETSARHGRLPEPTLVRLLSLVVETAEANGLFERLYVQADIGRPGGGALMMTPLSFATPFLLPEGVPDEPDELTE</sequence>
<protein>
    <submittedName>
        <fullName evidence="1">Uncharacterized protein</fullName>
    </submittedName>
</protein>
<evidence type="ECO:0000313" key="2">
    <source>
        <dbReference type="Proteomes" id="UP000434044"/>
    </source>
</evidence>
<accession>A0A6N8EAL2</accession>
<gene>
    <name evidence="1" type="ORF">GJ668_05760</name>
</gene>
<dbReference type="Proteomes" id="UP000434044">
    <property type="component" value="Unassembled WGS sequence"/>
</dbReference>
<name>A0A6N8EAL2_9GAMM</name>
<reference evidence="1 2" key="1">
    <citation type="submission" date="2019-11" db="EMBL/GenBank/DDBJ databases">
        <title>Whole-genome sequence of the anaerobic purple sulfur bacterium Allochromatium palmeri DSM 15591.</title>
        <authorList>
            <person name="Kyndt J.A."/>
            <person name="Meyer T.E."/>
        </authorList>
    </citation>
    <scope>NUCLEOTIDE SEQUENCE [LARGE SCALE GENOMIC DNA]</scope>
    <source>
        <strain evidence="1 2">DSM 15591</strain>
    </source>
</reference>
<proteinExistence type="predicted"/>
<dbReference type="AlphaFoldDB" id="A0A6N8EAL2"/>
<evidence type="ECO:0000313" key="1">
    <source>
        <dbReference type="EMBL" id="MTW20601.1"/>
    </source>
</evidence>
<comment type="caution">
    <text evidence="1">The sequence shown here is derived from an EMBL/GenBank/DDBJ whole genome shotgun (WGS) entry which is preliminary data.</text>
</comment>
<organism evidence="1 2">
    <name type="scientific">Allochromatium palmeri</name>
    <dbReference type="NCBI Taxonomy" id="231048"/>
    <lineage>
        <taxon>Bacteria</taxon>
        <taxon>Pseudomonadati</taxon>
        <taxon>Pseudomonadota</taxon>
        <taxon>Gammaproteobacteria</taxon>
        <taxon>Chromatiales</taxon>
        <taxon>Chromatiaceae</taxon>
        <taxon>Allochromatium</taxon>
    </lineage>
</organism>
<dbReference type="EMBL" id="WNKT01000008">
    <property type="protein sequence ID" value="MTW20601.1"/>
    <property type="molecule type" value="Genomic_DNA"/>
</dbReference>
<dbReference type="OrthoDB" id="6950539at2"/>
<keyword evidence="2" id="KW-1185">Reference proteome</keyword>